<feature type="transmembrane region" description="Helical" evidence="1">
    <location>
        <begin position="148"/>
        <end position="167"/>
    </location>
</feature>
<feature type="transmembrane region" description="Helical" evidence="1">
    <location>
        <begin position="328"/>
        <end position="346"/>
    </location>
</feature>
<dbReference type="EMBL" id="JBHTKJ010000065">
    <property type="protein sequence ID" value="MFD1040267.1"/>
    <property type="molecule type" value="Genomic_DNA"/>
</dbReference>
<evidence type="ECO:0000313" key="3">
    <source>
        <dbReference type="Proteomes" id="UP001597040"/>
    </source>
</evidence>
<protein>
    <submittedName>
        <fullName evidence="2">NCS2 family permease</fullName>
    </submittedName>
</protein>
<organism evidence="2 3">
    <name type="scientific">Virgibacillus byunsanensis</name>
    <dbReference type="NCBI Taxonomy" id="570945"/>
    <lineage>
        <taxon>Bacteria</taxon>
        <taxon>Bacillati</taxon>
        <taxon>Bacillota</taxon>
        <taxon>Bacilli</taxon>
        <taxon>Bacillales</taxon>
        <taxon>Bacillaceae</taxon>
        <taxon>Virgibacillus</taxon>
    </lineage>
</organism>
<feature type="transmembrane region" description="Helical" evidence="1">
    <location>
        <begin position="352"/>
        <end position="371"/>
    </location>
</feature>
<feature type="transmembrane region" description="Helical" evidence="1">
    <location>
        <begin position="200"/>
        <end position="217"/>
    </location>
</feature>
<proteinExistence type="predicted"/>
<keyword evidence="1" id="KW-1133">Transmembrane helix</keyword>
<feature type="transmembrane region" description="Helical" evidence="1">
    <location>
        <begin position="246"/>
        <end position="267"/>
    </location>
</feature>
<feature type="transmembrane region" description="Helical" evidence="1">
    <location>
        <begin position="46"/>
        <end position="66"/>
    </location>
</feature>
<accession>A0ABW3LRF8</accession>
<dbReference type="RefSeq" id="WP_390364179.1">
    <property type="nucleotide sequence ID" value="NZ_JBHTKJ010000065.1"/>
</dbReference>
<evidence type="ECO:0000256" key="1">
    <source>
        <dbReference type="SAM" id="Phobius"/>
    </source>
</evidence>
<keyword evidence="3" id="KW-1185">Reference proteome</keyword>
<feature type="transmembrane region" description="Helical" evidence="1">
    <location>
        <begin position="416"/>
        <end position="437"/>
    </location>
</feature>
<feature type="transmembrane region" description="Helical" evidence="1">
    <location>
        <begin position="87"/>
        <end position="108"/>
    </location>
</feature>
<gene>
    <name evidence="2" type="ORF">ACFQ3N_17985</name>
</gene>
<dbReference type="PANTHER" id="PTHR31610:SF0">
    <property type="entry name" value="SLC26A_SULP TRANSPORTER DOMAIN-CONTAINING PROTEIN"/>
    <property type="match status" value="1"/>
</dbReference>
<comment type="caution">
    <text evidence="2">The sequence shown here is derived from an EMBL/GenBank/DDBJ whole genome shotgun (WGS) entry which is preliminary data.</text>
</comment>
<feature type="transmembrane region" description="Helical" evidence="1">
    <location>
        <begin position="444"/>
        <end position="465"/>
    </location>
</feature>
<keyword evidence="1" id="KW-0472">Membrane</keyword>
<sequence length="509" mass="54481">MNKTAVHYPWFKREDTDAFFALFQNNLANFVIISVTMLGMGFPAEIVFGRVIPGAAVAVLAGNLYYAHMAKKLAVREQRTDVTALSYGISTPPMFVFLFGVMAPALALTDSHELAWKIAVGACFISGIVEVSMGFVGRWIHKNVPRAAMLGALAGLALTFIAGEMMFNTLKVPVIGLVVLAIVIVGVIGKVAMPFKIPSTLFAVVIGTLLAYILGYAKLDGITEGLSQFGFYPFIPTLATIDGIQLLFGAAATIFAVVLPITIYNAIETMNNVESVSALGDKYDMKESMITDGLGTMVGPLFGGAFPTTVYMASAGSKWMGAGRGYSILNGVVYMFAALFGLVAVISSIIPISAIAPIMVFIGISMIATAYQTSHSKYFPAIAIAMIPYFSNYISTRFNNGAEELVTGISPGIVPLGQGALITAIILGAIVVCIIDVDYKRASIFAFVGMILSYFGIIHAPALAFNASPQYAIGYLIIGLYFFIILNTAKLPKEKQLDKQDDLIDRKAE</sequence>
<name>A0ABW3LRF8_9BACI</name>
<dbReference type="Proteomes" id="UP001597040">
    <property type="component" value="Unassembled WGS sequence"/>
</dbReference>
<feature type="transmembrane region" description="Helical" evidence="1">
    <location>
        <begin position="114"/>
        <end position="136"/>
    </location>
</feature>
<dbReference type="PANTHER" id="PTHR31610">
    <property type="entry name" value="SLR0360 PROTEIN"/>
    <property type="match status" value="1"/>
</dbReference>
<reference evidence="3" key="1">
    <citation type="journal article" date="2019" name="Int. J. Syst. Evol. Microbiol.">
        <title>The Global Catalogue of Microorganisms (GCM) 10K type strain sequencing project: providing services to taxonomists for standard genome sequencing and annotation.</title>
        <authorList>
            <consortium name="The Broad Institute Genomics Platform"/>
            <consortium name="The Broad Institute Genome Sequencing Center for Infectious Disease"/>
            <person name="Wu L."/>
            <person name="Ma J."/>
        </authorList>
    </citation>
    <scope>NUCLEOTIDE SEQUENCE [LARGE SCALE GENOMIC DNA]</scope>
    <source>
        <strain evidence="3">CCUG 56754</strain>
    </source>
</reference>
<feature type="transmembrane region" description="Helical" evidence="1">
    <location>
        <begin position="173"/>
        <end position="193"/>
    </location>
</feature>
<feature type="transmembrane region" description="Helical" evidence="1">
    <location>
        <begin position="471"/>
        <end position="489"/>
    </location>
</feature>
<feature type="transmembrane region" description="Helical" evidence="1">
    <location>
        <begin position="20"/>
        <end position="40"/>
    </location>
</feature>
<evidence type="ECO:0000313" key="2">
    <source>
        <dbReference type="EMBL" id="MFD1040267.1"/>
    </source>
</evidence>
<keyword evidence="1" id="KW-0812">Transmembrane</keyword>